<gene>
    <name evidence="2" type="ORF">LIY65_08465</name>
</gene>
<dbReference type="Proteomes" id="UP001198190">
    <property type="component" value="Unassembled WGS sequence"/>
</dbReference>
<comment type="caution">
    <text evidence="2">The sequence shown here is derived from an EMBL/GenBank/DDBJ whole genome shotgun (WGS) entry which is preliminary data.</text>
</comment>
<evidence type="ECO:0000313" key="3">
    <source>
        <dbReference type="Proteomes" id="UP001198190"/>
    </source>
</evidence>
<feature type="transmembrane region" description="Helical" evidence="1">
    <location>
        <begin position="7"/>
        <end position="26"/>
    </location>
</feature>
<accession>A0AAW4UCJ1</accession>
<keyword evidence="1" id="KW-0812">Transmembrane</keyword>
<reference evidence="2" key="1">
    <citation type="submission" date="2021-10" db="EMBL/GenBank/DDBJ databases">
        <title>Collection of gut derived symbiotic bacterial strains cultured from healthy donors.</title>
        <authorList>
            <person name="Lin H."/>
            <person name="Littmann E."/>
            <person name="Claire K."/>
            <person name="Pamer E."/>
        </authorList>
    </citation>
    <scope>NUCLEOTIDE SEQUENCE</scope>
    <source>
        <strain evidence="2">MSK.7.16</strain>
    </source>
</reference>
<sequence>MDILLDIFSSVGYIFLGIIGLILLYFSFKYIVFITIDLFCIIVSFPFYLLMHPVRLITNPIKFFKYLLGRGPMLGEKFWNEEIKEITQKDKERYAERWNKLTPEEKAEAKAFSKAMREWDEEIDPRNREYVASEGQYIGKDIWGNDIDKDKINRILHY</sequence>
<organism evidence="2 3">
    <name type="scientific">Megamonas funiformis</name>
    <dbReference type="NCBI Taxonomy" id="437897"/>
    <lineage>
        <taxon>Bacteria</taxon>
        <taxon>Bacillati</taxon>
        <taxon>Bacillota</taxon>
        <taxon>Negativicutes</taxon>
        <taxon>Selenomonadales</taxon>
        <taxon>Selenomonadaceae</taxon>
        <taxon>Megamonas</taxon>
    </lineage>
</organism>
<dbReference type="AlphaFoldDB" id="A0AAW4UCJ1"/>
<dbReference type="EMBL" id="JAJCGD010000023">
    <property type="protein sequence ID" value="MCB6828728.1"/>
    <property type="molecule type" value="Genomic_DNA"/>
</dbReference>
<proteinExistence type="predicted"/>
<dbReference type="RefSeq" id="WP_075555189.1">
    <property type="nucleotide sequence ID" value="NZ_JAJCGD010000023.1"/>
</dbReference>
<feature type="transmembrane region" description="Helical" evidence="1">
    <location>
        <begin position="32"/>
        <end position="51"/>
    </location>
</feature>
<evidence type="ECO:0000256" key="1">
    <source>
        <dbReference type="SAM" id="Phobius"/>
    </source>
</evidence>
<keyword evidence="1" id="KW-0472">Membrane</keyword>
<protein>
    <submittedName>
        <fullName evidence="2">DUF3106 domain-containing protein</fullName>
    </submittedName>
</protein>
<keyword evidence="1" id="KW-1133">Transmembrane helix</keyword>
<evidence type="ECO:0000313" key="2">
    <source>
        <dbReference type="EMBL" id="MCB6828728.1"/>
    </source>
</evidence>
<name>A0AAW4UCJ1_9FIRM</name>